<dbReference type="Proteomes" id="UP001049518">
    <property type="component" value="Chromosome"/>
</dbReference>
<evidence type="ECO:0000256" key="1">
    <source>
        <dbReference type="SAM" id="MobiDB-lite"/>
    </source>
</evidence>
<evidence type="ECO:0000313" key="3">
    <source>
        <dbReference type="Proteomes" id="UP001049518"/>
    </source>
</evidence>
<name>A0ABX8R5V1_9ACTN</name>
<dbReference type="PROSITE" id="PS51257">
    <property type="entry name" value="PROKAR_LIPOPROTEIN"/>
    <property type="match status" value="1"/>
</dbReference>
<feature type="region of interest" description="Disordered" evidence="1">
    <location>
        <begin position="28"/>
        <end position="66"/>
    </location>
</feature>
<dbReference type="EMBL" id="CP059572">
    <property type="protein sequence ID" value="QXJ24368.1"/>
    <property type="molecule type" value="Genomic_DNA"/>
</dbReference>
<evidence type="ECO:0008006" key="4">
    <source>
        <dbReference type="Google" id="ProtNLM"/>
    </source>
</evidence>
<accession>A0ABX8R5V1</accession>
<evidence type="ECO:0000313" key="2">
    <source>
        <dbReference type="EMBL" id="QXJ24368.1"/>
    </source>
</evidence>
<organism evidence="2 3">
    <name type="scientific">Actinomadura graeca</name>
    <dbReference type="NCBI Taxonomy" id="2750812"/>
    <lineage>
        <taxon>Bacteria</taxon>
        <taxon>Bacillati</taxon>
        <taxon>Actinomycetota</taxon>
        <taxon>Actinomycetes</taxon>
        <taxon>Streptosporangiales</taxon>
        <taxon>Thermomonosporaceae</taxon>
        <taxon>Actinomadura</taxon>
    </lineage>
</organism>
<gene>
    <name evidence="2" type="ORF">AGRA3207_005679</name>
</gene>
<sequence length="194" mass="19947">MSDRGSRLPKGPVATAATLALALALAGCGGGGDKSSGKQAPPPPPSTQPESSANAAPGALDLKSSTGLRKPVTYNDKITVKISGIRYVKNKADGPGQIAGRVLTIFTLSFANGSAKPLDLNQVRVVAKYGPRKAEAKPTSYANINDFYGTVAPGKDKKASYAFEIPPAGYKSVALGVKFDAQHRAALFAGALHP</sequence>
<reference evidence="2" key="1">
    <citation type="submission" date="2020-07" db="EMBL/GenBank/DDBJ databases">
        <authorList>
            <person name="Tarantini F.S."/>
            <person name="Hong K.W."/>
            <person name="Chan K.G."/>
        </authorList>
    </citation>
    <scope>NUCLEOTIDE SEQUENCE</scope>
    <source>
        <strain evidence="2">32-07</strain>
    </source>
</reference>
<protein>
    <recommendedName>
        <fullName evidence="4">DUF4352 domain-containing protein</fullName>
    </recommendedName>
</protein>
<dbReference type="RefSeq" id="WP_231330114.1">
    <property type="nucleotide sequence ID" value="NZ_CP059572.1"/>
</dbReference>
<keyword evidence="3" id="KW-1185">Reference proteome</keyword>
<proteinExistence type="predicted"/>